<accession>A0A371DUK9</accession>
<evidence type="ECO:0000313" key="2">
    <source>
        <dbReference type="EMBL" id="RDX56158.1"/>
    </source>
</evidence>
<feature type="region of interest" description="Disordered" evidence="1">
    <location>
        <begin position="389"/>
        <end position="415"/>
    </location>
</feature>
<evidence type="ECO:0000313" key="3">
    <source>
        <dbReference type="Proteomes" id="UP000256964"/>
    </source>
</evidence>
<feature type="compositionally biased region" description="Basic residues" evidence="1">
    <location>
        <begin position="547"/>
        <end position="557"/>
    </location>
</feature>
<gene>
    <name evidence="2" type="ORF">OH76DRAFT_601179</name>
</gene>
<protein>
    <submittedName>
        <fullName evidence="2">Uncharacterized protein</fullName>
    </submittedName>
</protein>
<proteinExistence type="predicted"/>
<feature type="compositionally biased region" description="Polar residues" evidence="1">
    <location>
        <begin position="498"/>
        <end position="513"/>
    </location>
</feature>
<feature type="region of interest" description="Disordered" evidence="1">
    <location>
        <begin position="496"/>
        <end position="557"/>
    </location>
</feature>
<name>A0A371DUK9_9APHY</name>
<reference evidence="2 3" key="1">
    <citation type="journal article" date="2018" name="Biotechnol. Biofuels">
        <title>Integrative visual omics of the white-rot fungus Polyporus brumalis exposes the biotechnological potential of its oxidative enzymes for delignifying raw plant biomass.</title>
        <authorList>
            <person name="Miyauchi S."/>
            <person name="Rancon A."/>
            <person name="Drula E."/>
            <person name="Hage H."/>
            <person name="Chaduli D."/>
            <person name="Favel A."/>
            <person name="Grisel S."/>
            <person name="Henrissat B."/>
            <person name="Herpoel-Gimbert I."/>
            <person name="Ruiz-Duenas F.J."/>
            <person name="Chevret D."/>
            <person name="Hainaut M."/>
            <person name="Lin J."/>
            <person name="Wang M."/>
            <person name="Pangilinan J."/>
            <person name="Lipzen A."/>
            <person name="Lesage-Meessen L."/>
            <person name="Navarro D."/>
            <person name="Riley R."/>
            <person name="Grigoriev I.V."/>
            <person name="Zhou S."/>
            <person name="Raouche S."/>
            <person name="Rosso M.N."/>
        </authorList>
    </citation>
    <scope>NUCLEOTIDE SEQUENCE [LARGE SCALE GENOMIC DNA]</scope>
    <source>
        <strain evidence="2 3">BRFM 1820</strain>
    </source>
</reference>
<dbReference type="EMBL" id="KZ857381">
    <property type="protein sequence ID" value="RDX56158.1"/>
    <property type="molecule type" value="Genomic_DNA"/>
</dbReference>
<dbReference type="Proteomes" id="UP000256964">
    <property type="component" value="Unassembled WGS sequence"/>
</dbReference>
<dbReference type="OrthoDB" id="3178019at2759"/>
<evidence type="ECO:0000256" key="1">
    <source>
        <dbReference type="SAM" id="MobiDB-lite"/>
    </source>
</evidence>
<keyword evidence="3" id="KW-1185">Reference proteome</keyword>
<feature type="compositionally biased region" description="Pro residues" evidence="1">
    <location>
        <begin position="397"/>
        <end position="408"/>
    </location>
</feature>
<dbReference type="AlphaFoldDB" id="A0A371DUK9"/>
<sequence length="632" mass="67889">MLTFSPALGSTTTLLVPPVPSHAPARPLVVYFKAAFDSLDLYLKARAEGARVELWTNLPLSGRPAGEWYATAFTELELTQSDDVAVEESGTHEYLLRLRATLQDQVGSRFEFTYRLAYPSGRIQWLGEHGNNGVVVVKQGLAGIDLTGRWDVGIDGAYHIDSSPVVCAVGRVSQVADWAVWAWDAQGVPTRVGDGLAVTSNALILLPRRPNRGTSALESVALVGNKSARLHLSSEGTLSVQSPGVIGRVSLSVLEHSFDLLEEALSAYSGTVASHNSASLTVATRHPNAALPLHLLVLPNSDATPESVSIPLHVLQPLVADIRGKTGLVLFSPETRKLQALRGPLSGDEKALVDGASGGRFVVCPVEVVLVDDKTWAFSLLTSSKSVSCTVDRPEHPLPTPPPSPPARGPSRAGSSPLCAIPAALPQVSAPPNVSQHRRRASLTFIRNFPARLLRAYVHTVFNVAFWFWNVFFRALVARFLGEGLPSRISGILGLARSKTSPQPRTPDQLSKSASKDERRQALSQTHPDRYARSLDTPSNSDFPAPHPKHASRRHQSHPLRAVTHIVLSAILESGSELPFLVLQGDFPKGLHAALDGKALPTPSAARAEDGIFLVEFAGLAAGGRLEVFFDL</sequence>
<organism evidence="2 3">
    <name type="scientific">Lentinus brumalis</name>
    <dbReference type="NCBI Taxonomy" id="2498619"/>
    <lineage>
        <taxon>Eukaryota</taxon>
        <taxon>Fungi</taxon>
        <taxon>Dikarya</taxon>
        <taxon>Basidiomycota</taxon>
        <taxon>Agaricomycotina</taxon>
        <taxon>Agaricomycetes</taxon>
        <taxon>Polyporales</taxon>
        <taxon>Polyporaceae</taxon>
        <taxon>Lentinus</taxon>
    </lineage>
</organism>
<feature type="compositionally biased region" description="Basic and acidic residues" evidence="1">
    <location>
        <begin position="514"/>
        <end position="533"/>
    </location>
</feature>